<comment type="caution">
    <text evidence="1">The sequence shown here is derived from an EMBL/GenBank/DDBJ whole genome shotgun (WGS) entry which is preliminary data.</text>
</comment>
<evidence type="ECO:0000313" key="2">
    <source>
        <dbReference type="Proteomes" id="UP000230903"/>
    </source>
</evidence>
<proteinExistence type="predicted"/>
<reference evidence="2" key="1">
    <citation type="submission" date="2017-09" db="EMBL/GenBank/DDBJ databases">
        <title>Depth-based differentiation of microbial function through sediment-hosted aquifers and enrichment of novel symbionts in the deep terrestrial subsurface.</title>
        <authorList>
            <person name="Probst A.J."/>
            <person name="Ladd B."/>
            <person name="Jarett J.K."/>
            <person name="Geller-Mcgrath D.E."/>
            <person name="Sieber C.M.K."/>
            <person name="Emerson J.B."/>
            <person name="Anantharaman K."/>
            <person name="Thomas B.C."/>
            <person name="Malmstrom R."/>
            <person name="Stieglmeier M."/>
            <person name="Klingl A."/>
            <person name="Woyke T."/>
            <person name="Ryan C.M."/>
            <person name="Banfield J.F."/>
        </authorList>
    </citation>
    <scope>NUCLEOTIDE SEQUENCE [LARGE SCALE GENOMIC DNA]</scope>
</reference>
<evidence type="ECO:0000313" key="1">
    <source>
        <dbReference type="EMBL" id="PIR87731.1"/>
    </source>
</evidence>
<dbReference type="EMBL" id="PFBC01000050">
    <property type="protein sequence ID" value="PIR87731.1"/>
    <property type="molecule type" value="Genomic_DNA"/>
</dbReference>
<dbReference type="AlphaFoldDB" id="A0A2H0UMX1"/>
<sequence>MLATLSMGTGSSAVPSLPSPPAEVEAVSLVPLPATSTLVPSSTSVVEEETELPQEWVVQSPCLIFGLALADKIDYQAVARLEVSCPQGHELEGRVYVDLQGRPDGFFRAYHVVGGALCLEGRFEQGLRDGLWVWHEKPTSRFSQRWEMGERAQ</sequence>
<accession>A0A2H0UMX1</accession>
<name>A0A2H0UMX1_9BACT</name>
<dbReference type="Proteomes" id="UP000230903">
    <property type="component" value="Unassembled WGS sequence"/>
</dbReference>
<protein>
    <submittedName>
        <fullName evidence="1">Uncharacterized protein</fullName>
    </submittedName>
</protein>
<gene>
    <name evidence="1" type="ORF">COU10_03135</name>
</gene>
<organism evidence="1 2">
    <name type="scientific">Candidatus Harrisonbacteria bacterium CG10_big_fil_rev_8_21_14_0_10_45_28</name>
    <dbReference type="NCBI Taxonomy" id="1974586"/>
    <lineage>
        <taxon>Bacteria</taxon>
        <taxon>Candidatus Harrisoniibacteriota</taxon>
    </lineage>
</organism>